<dbReference type="Pfam" id="PF01425">
    <property type="entry name" value="Amidase"/>
    <property type="match status" value="1"/>
</dbReference>
<name>A0A6J1C363_MOMCH</name>
<evidence type="ECO:0000256" key="1">
    <source>
        <dbReference type="SAM" id="SignalP"/>
    </source>
</evidence>
<sequence>MLVFFLAAFFLFTASNSSLFPIDEATIADIHSAFSQNHLTSRQLLDHYLNKIDLLNPVLRSVLEVNPDARAQAEAADRERDLAGGKALGELHGIPVLLKDSIATKGPLNTTAGSFALLGSVVPRDATVVARLRKAGAVILGKASLTEWYGSRSLKIPNGWCARGGQALNPYGKEGDPCGSSSGSAISVAANMAAVSLGTETDGSILCPADYNSVVGIKPTVGLTSRAGVIPVTPRQDTIGPICRTVSDAVYLLDAIVGFDPMDSEATKAASEFIPCGGYKQFLRKDGLKGKRLGIVRHPFFDLYTNGSMAIPTFEHHVNLLRKSGATIVDNLQISNIDTILDPYGSGELIATIAEFKLAINDYLKNLIHSPVRSLADIIAFNNNHPELEKMNEYGQDAFLLSDQTDGIGKAEEEAISMMANLSRDGFELMMKTYNLDAMVTLGTSAESVLAIGGYPAISVPAGYEGNGDPFGILFGGLRGTETKLIEIAYAFEQATMVRRPPPLPFELLDCN</sequence>
<dbReference type="RefSeq" id="XP_022136311.1">
    <property type="nucleotide sequence ID" value="XM_022280619.1"/>
</dbReference>
<accession>A0A6J1C363</accession>
<dbReference type="Proteomes" id="UP000504603">
    <property type="component" value="Unplaced"/>
</dbReference>
<dbReference type="SUPFAM" id="SSF75304">
    <property type="entry name" value="Amidase signature (AS) enzymes"/>
    <property type="match status" value="1"/>
</dbReference>
<protein>
    <submittedName>
        <fullName evidence="4">Amidase C869.01</fullName>
    </submittedName>
</protein>
<evidence type="ECO:0000313" key="4">
    <source>
        <dbReference type="RefSeq" id="XP_022136311.1"/>
    </source>
</evidence>
<dbReference type="InterPro" id="IPR023631">
    <property type="entry name" value="Amidase_dom"/>
</dbReference>
<dbReference type="AlphaFoldDB" id="A0A6J1C363"/>
<evidence type="ECO:0000313" key="3">
    <source>
        <dbReference type="Proteomes" id="UP000504603"/>
    </source>
</evidence>
<reference evidence="4" key="1">
    <citation type="submission" date="2025-08" db="UniProtKB">
        <authorList>
            <consortium name="RefSeq"/>
        </authorList>
    </citation>
    <scope>IDENTIFICATION</scope>
    <source>
        <strain evidence="4">OHB3-1</strain>
    </source>
</reference>
<keyword evidence="3" id="KW-1185">Reference proteome</keyword>
<feature type="domain" description="Amidase" evidence="2">
    <location>
        <begin position="44"/>
        <end position="485"/>
    </location>
</feature>
<feature type="signal peptide" evidence="1">
    <location>
        <begin position="1"/>
        <end position="17"/>
    </location>
</feature>
<dbReference type="Gene3D" id="3.90.1300.10">
    <property type="entry name" value="Amidase signature (AS) domain"/>
    <property type="match status" value="1"/>
</dbReference>
<keyword evidence="1" id="KW-0732">Signal</keyword>
<feature type="chain" id="PRO_5026659484" evidence="1">
    <location>
        <begin position="18"/>
        <end position="512"/>
    </location>
</feature>
<gene>
    <name evidence="4" type="primary">LOC111008028</name>
</gene>
<dbReference type="GeneID" id="111008028"/>
<dbReference type="InterPro" id="IPR036928">
    <property type="entry name" value="AS_sf"/>
</dbReference>
<proteinExistence type="predicted"/>
<dbReference type="PANTHER" id="PTHR42678">
    <property type="entry name" value="AMIDASE"/>
    <property type="match status" value="1"/>
</dbReference>
<evidence type="ECO:0000259" key="2">
    <source>
        <dbReference type="Pfam" id="PF01425"/>
    </source>
</evidence>
<organism evidence="3 4">
    <name type="scientific">Momordica charantia</name>
    <name type="common">Bitter gourd</name>
    <name type="synonym">Balsam pear</name>
    <dbReference type="NCBI Taxonomy" id="3673"/>
    <lineage>
        <taxon>Eukaryota</taxon>
        <taxon>Viridiplantae</taxon>
        <taxon>Streptophyta</taxon>
        <taxon>Embryophyta</taxon>
        <taxon>Tracheophyta</taxon>
        <taxon>Spermatophyta</taxon>
        <taxon>Magnoliopsida</taxon>
        <taxon>eudicotyledons</taxon>
        <taxon>Gunneridae</taxon>
        <taxon>Pentapetalae</taxon>
        <taxon>rosids</taxon>
        <taxon>fabids</taxon>
        <taxon>Cucurbitales</taxon>
        <taxon>Cucurbitaceae</taxon>
        <taxon>Momordiceae</taxon>
        <taxon>Momordica</taxon>
    </lineage>
</organism>
<dbReference type="PANTHER" id="PTHR42678:SF25">
    <property type="entry name" value="AMIDASE C869.01"/>
    <property type="match status" value="1"/>
</dbReference>
<dbReference type="OrthoDB" id="566138at2759"/>
<dbReference type="KEGG" id="mcha:111008028"/>